<comment type="caution">
    <text evidence="2">The sequence shown here is derived from an EMBL/GenBank/DDBJ whole genome shotgun (WGS) entry which is preliminary data.</text>
</comment>
<keyword evidence="3" id="KW-1185">Reference proteome</keyword>
<organism evidence="2 3">
    <name type="scientific">Paragonimus skrjabini miyazakii</name>
    <dbReference type="NCBI Taxonomy" id="59628"/>
    <lineage>
        <taxon>Eukaryota</taxon>
        <taxon>Metazoa</taxon>
        <taxon>Spiralia</taxon>
        <taxon>Lophotrochozoa</taxon>
        <taxon>Platyhelminthes</taxon>
        <taxon>Trematoda</taxon>
        <taxon>Digenea</taxon>
        <taxon>Plagiorchiida</taxon>
        <taxon>Troglotremata</taxon>
        <taxon>Troglotrematidae</taxon>
        <taxon>Paragonimus</taxon>
    </lineage>
</organism>
<gene>
    <name evidence="2" type="ORF">EG68_00815</name>
</gene>
<dbReference type="Proteomes" id="UP000822476">
    <property type="component" value="Unassembled WGS sequence"/>
</dbReference>
<feature type="compositionally biased region" description="Basic and acidic residues" evidence="1">
    <location>
        <begin position="56"/>
        <end position="68"/>
    </location>
</feature>
<dbReference type="AlphaFoldDB" id="A0A8S9Z936"/>
<evidence type="ECO:0000313" key="3">
    <source>
        <dbReference type="Proteomes" id="UP000822476"/>
    </source>
</evidence>
<proteinExistence type="predicted"/>
<sequence>MTAKAKYTGIKYYTKFSIQQIQSVASFLINLGGQQLSRLIPLTCNSPKFRAPATRTQRERKAREPRSE</sequence>
<dbReference type="EMBL" id="JTDE01000158">
    <property type="protein sequence ID" value="KAF7262136.1"/>
    <property type="molecule type" value="Genomic_DNA"/>
</dbReference>
<evidence type="ECO:0000256" key="1">
    <source>
        <dbReference type="SAM" id="MobiDB-lite"/>
    </source>
</evidence>
<evidence type="ECO:0000313" key="2">
    <source>
        <dbReference type="EMBL" id="KAF7262136.1"/>
    </source>
</evidence>
<feature type="region of interest" description="Disordered" evidence="1">
    <location>
        <begin position="47"/>
        <end position="68"/>
    </location>
</feature>
<protein>
    <submittedName>
        <fullName evidence="2">Uncharacterized protein</fullName>
    </submittedName>
</protein>
<accession>A0A8S9Z936</accession>
<name>A0A8S9Z936_9TREM</name>
<reference evidence="2" key="1">
    <citation type="submission" date="2019-07" db="EMBL/GenBank/DDBJ databases">
        <title>Annotation for the trematode Paragonimus miyazaki's.</title>
        <authorList>
            <person name="Choi Y.-J."/>
        </authorList>
    </citation>
    <scope>NUCLEOTIDE SEQUENCE</scope>
    <source>
        <strain evidence="2">Japan</strain>
    </source>
</reference>